<evidence type="ECO:0000259" key="9">
    <source>
        <dbReference type="Pfam" id="PF06814"/>
    </source>
</evidence>
<evidence type="ECO:0000256" key="2">
    <source>
        <dbReference type="ARBA" id="ARBA00022692"/>
    </source>
</evidence>
<dbReference type="Pfam" id="PF06814">
    <property type="entry name" value="GOST_TM"/>
    <property type="match status" value="1"/>
</dbReference>
<dbReference type="GO" id="GO:0005794">
    <property type="term" value="C:Golgi apparatus"/>
    <property type="evidence" value="ECO:0007669"/>
    <property type="project" value="TreeGrafter"/>
</dbReference>
<dbReference type="InterPro" id="IPR053937">
    <property type="entry name" value="GOST_TM"/>
</dbReference>
<evidence type="ECO:0000313" key="10">
    <source>
        <dbReference type="EMBL" id="GHP08442.1"/>
    </source>
</evidence>
<dbReference type="PANTHER" id="PTHR21229:SF1">
    <property type="entry name" value="GH17801P"/>
    <property type="match status" value="1"/>
</dbReference>
<dbReference type="Proteomes" id="UP000660262">
    <property type="component" value="Unassembled WGS sequence"/>
</dbReference>
<feature type="signal peptide" evidence="8">
    <location>
        <begin position="1"/>
        <end position="23"/>
    </location>
</feature>
<evidence type="ECO:0000256" key="7">
    <source>
        <dbReference type="SAM" id="Phobius"/>
    </source>
</evidence>
<comment type="caution">
    <text evidence="10">The sequence shown here is derived from an EMBL/GenBank/DDBJ whole genome shotgun (WGS) entry which is preliminary data.</text>
</comment>
<keyword evidence="2 7" id="KW-0812">Transmembrane</keyword>
<comment type="subcellular location">
    <subcellularLocation>
        <location evidence="1">Membrane</location>
        <topology evidence="1">Multi-pass membrane protein</topology>
    </subcellularLocation>
</comment>
<dbReference type="OrthoDB" id="19932at2759"/>
<feature type="transmembrane region" description="Helical" evidence="7">
    <location>
        <begin position="441"/>
        <end position="458"/>
    </location>
</feature>
<evidence type="ECO:0000256" key="3">
    <source>
        <dbReference type="ARBA" id="ARBA00022729"/>
    </source>
</evidence>
<feature type="transmembrane region" description="Helical" evidence="7">
    <location>
        <begin position="251"/>
        <end position="272"/>
    </location>
</feature>
<feature type="transmembrane region" description="Helical" evidence="7">
    <location>
        <begin position="402"/>
        <end position="421"/>
    </location>
</feature>
<keyword evidence="4 7" id="KW-1133">Transmembrane helix</keyword>
<feature type="chain" id="PRO_5033004077" description="GOST seven transmembrane domain-containing protein" evidence="8">
    <location>
        <begin position="24"/>
        <end position="522"/>
    </location>
</feature>
<feature type="compositionally biased region" description="Low complexity" evidence="6">
    <location>
        <begin position="483"/>
        <end position="493"/>
    </location>
</feature>
<feature type="transmembrane region" description="Helical" evidence="7">
    <location>
        <begin position="359"/>
        <end position="381"/>
    </location>
</feature>
<sequence>MMAAATTLKALCAVLALVSTALAAVHPYQGEYFYAVSDAFIFRGGREGMIASKSEAVDEWGTVAKGVSNGKSYIRFSNVVFERPKSVANEYGPRDGDTGLVQAVVFDVNDRDRIGYSADGYSRRYCCDKDLVAKTRCYPGRVIVQQNEQGGGDWPWVTDIYFSDNETLAYAVDEAVTIEKTGMYYLWFVVCDPNLAGVTVSGQTTWKNPQGYLPGMMAPNLKFYGLMALAYLVLGFSWFVLYALNWRDVLAIQNCITVVVFLGMVEMATWYFDYTNFNATGFRPYATTLFAVLLGTVRKTVSRMLILVVSMGYGVVRPTLGGLSRRVLALGAAYFTAASALDVMTNVGTIDDLTSSARIILVLPVAVLDAVFILWIFTALSRTLSQLSQRRQGTKLTLYRQYTNALAISVVVSSLWIAYEMYFKMQDSFNEHWQTDYINNAFWHILSFLLLTIICVLWRPTDKATRYAYDADAGDQEIDELLGASAPSSSGDSAGDKKEVEMASASEKVFAIDDEEGGGKMA</sequence>
<gene>
    <name evidence="10" type="ORF">PPROV_000718100</name>
</gene>
<keyword evidence="11" id="KW-1185">Reference proteome</keyword>
<evidence type="ECO:0000256" key="1">
    <source>
        <dbReference type="ARBA" id="ARBA00004141"/>
    </source>
</evidence>
<organism evidence="10 11">
    <name type="scientific">Pycnococcus provasolii</name>
    <dbReference type="NCBI Taxonomy" id="41880"/>
    <lineage>
        <taxon>Eukaryota</taxon>
        <taxon>Viridiplantae</taxon>
        <taxon>Chlorophyta</taxon>
        <taxon>Pseudoscourfieldiophyceae</taxon>
        <taxon>Pseudoscourfieldiales</taxon>
        <taxon>Pycnococcaceae</taxon>
        <taxon>Pycnococcus</taxon>
    </lineage>
</organism>
<keyword evidence="5 7" id="KW-0472">Membrane</keyword>
<evidence type="ECO:0000256" key="8">
    <source>
        <dbReference type="SAM" id="SignalP"/>
    </source>
</evidence>
<keyword evidence="3 8" id="KW-0732">Signal</keyword>
<evidence type="ECO:0000256" key="5">
    <source>
        <dbReference type="ARBA" id="ARBA00023136"/>
    </source>
</evidence>
<dbReference type="InterPro" id="IPR009637">
    <property type="entry name" value="GPR107/GPR108-like"/>
</dbReference>
<feature type="domain" description="GOST seven transmembrane" evidence="9">
    <location>
        <begin position="219"/>
        <end position="463"/>
    </location>
</feature>
<evidence type="ECO:0000313" key="11">
    <source>
        <dbReference type="Proteomes" id="UP000660262"/>
    </source>
</evidence>
<dbReference type="PANTHER" id="PTHR21229">
    <property type="entry name" value="LUNG SEVEN TRANSMEMBRANE RECEPTOR"/>
    <property type="match status" value="1"/>
</dbReference>
<feature type="transmembrane region" description="Helical" evidence="7">
    <location>
        <begin position="223"/>
        <end position="244"/>
    </location>
</feature>
<reference evidence="10" key="1">
    <citation type="submission" date="2020-10" db="EMBL/GenBank/DDBJ databases">
        <title>Unveiling of a novel bifunctional photoreceptor, Dualchrome1, isolated from a cosmopolitan green alga.</title>
        <authorList>
            <person name="Suzuki S."/>
            <person name="Kawachi M."/>
        </authorList>
    </citation>
    <scope>NUCLEOTIDE SEQUENCE</scope>
    <source>
        <strain evidence="10">NIES 2893</strain>
    </source>
</reference>
<evidence type="ECO:0000256" key="6">
    <source>
        <dbReference type="SAM" id="MobiDB-lite"/>
    </source>
</evidence>
<accession>A0A830HNE0</accession>
<feature type="region of interest" description="Disordered" evidence="6">
    <location>
        <begin position="483"/>
        <end position="522"/>
    </location>
</feature>
<dbReference type="AlphaFoldDB" id="A0A830HNE0"/>
<feature type="transmembrane region" description="Helical" evidence="7">
    <location>
        <begin position="292"/>
        <end position="315"/>
    </location>
</feature>
<proteinExistence type="predicted"/>
<feature type="transmembrane region" description="Helical" evidence="7">
    <location>
        <begin position="327"/>
        <end position="347"/>
    </location>
</feature>
<protein>
    <recommendedName>
        <fullName evidence="9">GOST seven transmembrane domain-containing protein</fullName>
    </recommendedName>
</protein>
<evidence type="ECO:0000256" key="4">
    <source>
        <dbReference type="ARBA" id="ARBA00022989"/>
    </source>
</evidence>
<dbReference type="GO" id="GO:0016020">
    <property type="term" value="C:membrane"/>
    <property type="evidence" value="ECO:0007669"/>
    <property type="project" value="UniProtKB-SubCell"/>
</dbReference>
<name>A0A830HNE0_9CHLO</name>
<dbReference type="EMBL" id="BNJQ01000020">
    <property type="protein sequence ID" value="GHP08442.1"/>
    <property type="molecule type" value="Genomic_DNA"/>
</dbReference>